<proteinExistence type="predicted"/>
<keyword evidence="2" id="KW-1185">Reference proteome</keyword>
<sequence>MCISFYFCLTFKISFDFGHFNDLTQLKPIGQIFKYFKSVRVRLAAGFLSQIVPHYFRNTLSNDIQMQNGSHMGLGINHVNHKFFGGIRSASIFRIGLLYSVHVVKSRVRN</sequence>
<accession>A0AAN9JJX4</accession>
<protein>
    <submittedName>
        <fullName evidence="1">Uncharacterized protein</fullName>
    </submittedName>
</protein>
<name>A0AAN9JJX4_CLITE</name>
<dbReference type="AlphaFoldDB" id="A0AAN9JJX4"/>
<dbReference type="Proteomes" id="UP001359559">
    <property type="component" value="Unassembled WGS sequence"/>
</dbReference>
<dbReference type="EMBL" id="JAYKXN010000003">
    <property type="protein sequence ID" value="KAK7300477.1"/>
    <property type="molecule type" value="Genomic_DNA"/>
</dbReference>
<evidence type="ECO:0000313" key="2">
    <source>
        <dbReference type="Proteomes" id="UP001359559"/>
    </source>
</evidence>
<reference evidence="1 2" key="1">
    <citation type="submission" date="2024-01" db="EMBL/GenBank/DDBJ databases">
        <title>The genomes of 5 underutilized Papilionoideae crops provide insights into root nodulation and disease resistance.</title>
        <authorList>
            <person name="Yuan L."/>
        </authorList>
    </citation>
    <scope>NUCLEOTIDE SEQUENCE [LARGE SCALE GENOMIC DNA]</scope>
    <source>
        <strain evidence="1">LY-2023</strain>
        <tissue evidence="1">Leaf</tissue>
    </source>
</reference>
<evidence type="ECO:0000313" key="1">
    <source>
        <dbReference type="EMBL" id="KAK7300477.1"/>
    </source>
</evidence>
<gene>
    <name evidence="1" type="ORF">RJT34_11321</name>
</gene>
<organism evidence="1 2">
    <name type="scientific">Clitoria ternatea</name>
    <name type="common">Butterfly pea</name>
    <dbReference type="NCBI Taxonomy" id="43366"/>
    <lineage>
        <taxon>Eukaryota</taxon>
        <taxon>Viridiplantae</taxon>
        <taxon>Streptophyta</taxon>
        <taxon>Embryophyta</taxon>
        <taxon>Tracheophyta</taxon>
        <taxon>Spermatophyta</taxon>
        <taxon>Magnoliopsida</taxon>
        <taxon>eudicotyledons</taxon>
        <taxon>Gunneridae</taxon>
        <taxon>Pentapetalae</taxon>
        <taxon>rosids</taxon>
        <taxon>fabids</taxon>
        <taxon>Fabales</taxon>
        <taxon>Fabaceae</taxon>
        <taxon>Papilionoideae</taxon>
        <taxon>50 kb inversion clade</taxon>
        <taxon>NPAAA clade</taxon>
        <taxon>indigoferoid/millettioid clade</taxon>
        <taxon>Phaseoleae</taxon>
        <taxon>Clitoria</taxon>
    </lineage>
</organism>
<comment type="caution">
    <text evidence="1">The sequence shown here is derived from an EMBL/GenBank/DDBJ whole genome shotgun (WGS) entry which is preliminary data.</text>
</comment>